<sequence>MKKSDTFTRLAVRVMLILAAAGVIIPALPADIIKSQNYTLNIMPVAEDIDYAWGFDFLPDGQILLTQKNGRMFRIDTKTGSKTDIREVPFVAYRSQGGLLDVLVHPDFARNRVIFITYSEPVTEDSAQTAVMRAVLDRDRLTEKKCKTDGRALPEIYSYGHRNPQGMTVHPQTGEIWSAEHGAMGGDEINIIRAGVNYGWPVISYGLNYNGTKIGEGTEKTGIAQPLYYWDPSVAPSGMTFYSGRLFPEWKGNLLAGSLKFGLIIRLITDNGKISGEERLSLSQYGRIRDVKEAPDGSVMFITDQPDSALYRITPAKEKN</sequence>
<feature type="domain" description="Glucose/Sorbosone dehydrogenase" evidence="1">
    <location>
        <begin position="150"/>
        <end position="312"/>
    </location>
</feature>
<name>A0AAE0TB71_9BIVA</name>
<evidence type="ECO:0000313" key="3">
    <source>
        <dbReference type="Proteomes" id="UP001195483"/>
    </source>
</evidence>
<dbReference type="Pfam" id="PF07995">
    <property type="entry name" value="GSDH"/>
    <property type="match status" value="2"/>
</dbReference>
<dbReference type="SUPFAM" id="SSF50952">
    <property type="entry name" value="Soluble quinoprotein glucose dehydrogenase"/>
    <property type="match status" value="1"/>
</dbReference>
<dbReference type="InterPro" id="IPR011042">
    <property type="entry name" value="6-blade_b-propeller_TolB-like"/>
</dbReference>
<dbReference type="PANTHER" id="PTHR19328:SF75">
    <property type="entry name" value="ALDOSE SUGAR DEHYDROGENASE YLII"/>
    <property type="match status" value="1"/>
</dbReference>
<dbReference type="Gene3D" id="2.120.10.30">
    <property type="entry name" value="TolB, C-terminal domain"/>
    <property type="match status" value="2"/>
</dbReference>
<dbReference type="InterPro" id="IPR011041">
    <property type="entry name" value="Quinoprot_gluc/sorb_DH_b-prop"/>
</dbReference>
<protein>
    <recommendedName>
        <fullName evidence="1">Glucose/Sorbosone dehydrogenase domain-containing protein</fullName>
    </recommendedName>
</protein>
<dbReference type="PANTHER" id="PTHR19328">
    <property type="entry name" value="HEDGEHOG-INTERACTING PROTEIN"/>
    <property type="match status" value="1"/>
</dbReference>
<dbReference type="Proteomes" id="UP001195483">
    <property type="component" value="Unassembled WGS sequence"/>
</dbReference>
<proteinExistence type="predicted"/>
<reference evidence="2" key="2">
    <citation type="journal article" date="2021" name="Genome Biol. Evol.">
        <title>Developing a high-quality reference genome for a parasitic bivalve with doubly uniparental inheritance (Bivalvia: Unionida).</title>
        <authorList>
            <person name="Smith C.H."/>
        </authorList>
    </citation>
    <scope>NUCLEOTIDE SEQUENCE</scope>
    <source>
        <strain evidence="2">CHS0354</strain>
        <tissue evidence="2">Mantle</tissue>
    </source>
</reference>
<comment type="caution">
    <text evidence="2">The sequence shown here is derived from an EMBL/GenBank/DDBJ whole genome shotgun (WGS) entry which is preliminary data.</text>
</comment>
<feature type="domain" description="Glucose/Sorbosone dehydrogenase" evidence="1">
    <location>
        <begin position="50"/>
        <end position="144"/>
    </location>
</feature>
<gene>
    <name evidence="2" type="ORF">CHS0354_018392</name>
</gene>
<evidence type="ECO:0000313" key="2">
    <source>
        <dbReference type="EMBL" id="KAK3606798.1"/>
    </source>
</evidence>
<dbReference type="InterPro" id="IPR012938">
    <property type="entry name" value="Glc/Sorbosone_DH"/>
</dbReference>
<organism evidence="2 3">
    <name type="scientific">Potamilus streckersoni</name>
    <dbReference type="NCBI Taxonomy" id="2493646"/>
    <lineage>
        <taxon>Eukaryota</taxon>
        <taxon>Metazoa</taxon>
        <taxon>Spiralia</taxon>
        <taxon>Lophotrochozoa</taxon>
        <taxon>Mollusca</taxon>
        <taxon>Bivalvia</taxon>
        <taxon>Autobranchia</taxon>
        <taxon>Heteroconchia</taxon>
        <taxon>Palaeoheterodonta</taxon>
        <taxon>Unionida</taxon>
        <taxon>Unionoidea</taxon>
        <taxon>Unionidae</taxon>
        <taxon>Ambleminae</taxon>
        <taxon>Lampsilini</taxon>
        <taxon>Potamilus</taxon>
    </lineage>
</organism>
<evidence type="ECO:0000259" key="1">
    <source>
        <dbReference type="Pfam" id="PF07995"/>
    </source>
</evidence>
<dbReference type="EMBL" id="JAEAOA010001141">
    <property type="protein sequence ID" value="KAK3606798.1"/>
    <property type="molecule type" value="Genomic_DNA"/>
</dbReference>
<keyword evidence="3" id="KW-1185">Reference proteome</keyword>
<reference evidence="2" key="1">
    <citation type="journal article" date="2021" name="Genome Biol. Evol.">
        <title>A High-Quality Reference Genome for a Parasitic Bivalve with Doubly Uniparental Inheritance (Bivalvia: Unionida).</title>
        <authorList>
            <person name="Smith C.H."/>
        </authorList>
    </citation>
    <scope>NUCLEOTIDE SEQUENCE</scope>
    <source>
        <strain evidence="2">CHS0354</strain>
    </source>
</reference>
<accession>A0AAE0TB71</accession>
<reference evidence="2" key="3">
    <citation type="submission" date="2023-05" db="EMBL/GenBank/DDBJ databases">
        <authorList>
            <person name="Smith C.H."/>
        </authorList>
    </citation>
    <scope>NUCLEOTIDE SEQUENCE</scope>
    <source>
        <strain evidence="2">CHS0354</strain>
        <tissue evidence="2">Mantle</tissue>
    </source>
</reference>
<dbReference type="AlphaFoldDB" id="A0AAE0TB71"/>